<feature type="domain" description="Fibronectin type-III" evidence="14">
    <location>
        <begin position="875"/>
        <end position="968"/>
    </location>
</feature>
<dbReference type="FunFam" id="2.60.40.10:FF:000004">
    <property type="entry name" value="DCC isoform 1"/>
    <property type="match status" value="2"/>
</dbReference>
<feature type="region of interest" description="Disordered" evidence="10">
    <location>
        <begin position="498"/>
        <end position="549"/>
    </location>
</feature>
<feature type="region of interest" description="Disordered" evidence="10">
    <location>
        <begin position="426"/>
        <end position="446"/>
    </location>
</feature>
<evidence type="ECO:0000256" key="4">
    <source>
        <dbReference type="ARBA" id="ARBA00022737"/>
    </source>
</evidence>
<evidence type="ECO:0000256" key="7">
    <source>
        <dbReference type="ARBA" id="ARBA00023157"/>
    </source>
</evidence>
<comment type="similarity">
    <text evidence="2">Belongs to the immunoglobulin superfamily. DCC family.</text>
</comment>
<dbReference type="SMART" id="SM00408">
    <property type="entry name" value="IGc2"/>
    <property type="match status" value="4"/>
</dbReference>
<name>A0A8J2HDS7_COTCN</name>
<comment type="subcellular location">
    <subcellularLocation>
        <location evidence="1">Membrane</location>
        <topology evidence="1">Single-pass type I membrane protein</topology>
    </subcellularLocation>
</comment>
<evidence type="ECO:0000313" key="16">
    <source>
        <dbReference type="Proteomes" id="UP000786811"/>
    </source>
</evidence>
<dbReference type="PANTHER" id="PTHR44170">
    <property type="entry name" value="PROTEIN SIDEKICK"/>
    <property type="match status" value="1"/>
</dbReference>
<dbReference type="PROSITE" id="PS50835">
    <property type="entry name" value="IG_LIKE"/>
    <property type="match status" value="4"/>
</dbReference>
<feature type="region of interest" description="Disordered" evidence="10">
    <location>
        <begin position="1282"/>
        <end position="1311"/>
    </location>
</feature>
<feature type="domain" description="Ig-like" evidence="13">
    <location>
        <begin position="236"/>
        <end position="325"/>
    </location>
</feature>
<evidence type="ECO:0000259" key="14">
    <source>
        <dbReference type="PROSITE" id="PS50853"/>
    </source>
</evidence>
<dbReference type="PROSITE" id="PS50853">
    <property type="entry name" value="FN3"/>
    <property type="match status" value="6"/>
</dbReference>
<protein>
    <submittedName>
        <fullName evidence="15">Similar to Neogenin (Gallus gallus)</fullName>
    </submittedName>
</protein>
<feature type="compositionally biased region" description="Low complexity" evidence="10">
    <location>
        <begin position="427"/>
        <end position="437"/>
    </location>
</feature>
<dbReference type="FunFam" id="2.60.40.10:FF:000551">
    <property type="entry name" value="Protogenin A"/>
    <property type="match status" value="1"/>
</dbReference>
<evidence type="ECO:0000256" key="9">
    <source>
        <dbReference type="ARBA" id="ARBA00023319"/>
    </source>
</evidence>
<dbReference type="InterPro" id="IPR013783">
    <property type="entry name" value="Ig-like_fold"/>
</dbReference>
<dbReference type="EMBL" id="CAJNRD030001120">
    <property type="protein sequence ID" value="CAG5092755.1"/>
    <property type="molecule type" value="Genomic_DNA"/>
</dbReference>
<evidence type="ECO:0000256" key="3">
    <source>
        <dbReference type="ARBA" id="ARBA00022692"/>
    </source>
</evidence>
<gene>
    <name evidence="15" type="ORF">HICCMSTLAB_LOCUS6354</name>
</gene>
<feature type="domain" description="Fibronectin type-III" evidence="14">
    <location>
        <begin position="667"/>
        <end position="772"/>
    </location>
</feature>
<proteinExistence type="inferred from homology"/>
<feature type="domain" description="Fibronectin type-III" evidence="14">
    <location>
        <begin position="1082"/>
        <end position="1179"/>
    </location>
</feature>
<evidence type="ECO:0000256" key="8">
    <source>
        <dbReference type="ARBA" id="ARBA00023180"/>
    </source>
</evidence>
<dbReference type="Pfam" id="PF06583">
    <property type="entry name" value="Neogenin_C"/>
    <property type="match status" value="1"/>
</dbReference>
<dbReference type="FunFam" id="2.60.40.10:FF:000028">
    <property type="entry name" value="Neuronal cell adhesion molecule"/>
    <property type="match status" value="1"/>
</dbReference>
<evidence type="ECO:0000256" key="6">
    <source>
        <dbReference type="ARBA" id="ARBA00023136"/>
    </source>
</evidence>
<dbReference type="SUPFAM" id="SSF49265">
    <property type="entry name" value="Fibronectin type III"/>
    <property type="match status" value="4"/>
</dbReference>
<feature type="domain" description="Fibronectin type-III" evidence="14">
    <location>
        <begin position="774"/>
        <end position="868"/>
    </location>
</feature>
<feature type="transmembrane region" description="Helical" evidence="11">
    <location>
        <begin position="1201"/>
        <end position="1226"/>
    </location>
</feature>
<dbReference type="GO" id="GO:0009653">
    <property type="term" value="P:anatomical structure morphogenesis"/>
    <property type="evidence" value="ECO:0007669"/>
    <property type="project" value="UniProtKB-ARBA"/>
</dbReference>
<dbReference type="InterPro" id="IPR036116">
    <property type="entry name" value="FN3_sf"/>
</dbReference>
<evidence type="ECO:0000256" key="2">
    <source>
        <dbReference type="ARBA" id="ARBA00009588"/>
    </source>
</evidence>
<feature type="domain" description="Fibronectin type-III" evidence="14">
    <location>
        <begin position="979"/>
        <end position="1077"/>
    </location>
</feature>
<feature type="domain" description="Fibronectin type-III" evidence="14">
    <location>
        <begin position="567"/>
        <end position="661"/>
    </location>
</feature>
<keyword evidence="7" id="KW-1015">Disulfide bond</keyword>
<accession>A0A8J2HDS7</accession>
<feature type="signal peptide" evidence="12">
    <location>
        <begin position="1"/>
        <end position="20"/>
    </location>
</feature>
<feature type="compositionally biased region" description="Low complexity" evidence="10">
    <location>
        <begin position="1472"/>
        <end position="1492"/>
    </location>
</feature>
<dbReference type="FunFam" id="2.60.40.10:FF:000133">
    <property type="entry name" value="Neogenin isoform 1"/>
    <property type="match status" value="1"/>
</dbReference>
<feature type="region of interest" description="Disordered" evidence="10">
    <location>
        <begin position="1444"/>
        <end position="1582"/>
    </location>
</feature>
<feature type="compositionally biased region" description="Basic residues" evidence="10">
    <location>
        <begin position="524"/>
        <end position="538"/>
    </location>
</feature>
<evidence type="ECO:0000256" key="5">
    <source>
        <dbReference type="ARBA" id="ARBA00022989"/>
    </source>
</evidence>
<feature type="region of interest" description="Disordered" evidence="10">
    <location>
        <begin position="1367"/>
        <end position="1398"/>
    </location>
</feature>
<dbReference type="Pfam" id="PF07679">
    <property type="entry name" value="I-set"/>
    <property type="match status" value="3"/>
</dbReference>
<dbReference type="GO" id="GO:0098609">
    <property type="term" value="P:cell-cell adhesion"/>
    <property type="evidence" value="ECO:0007669"/>
    <property type="project" value="TreeGrafter"/>
</dbReference>
<dbReference type="SUPFAM" id="SSF48726">
    <property type="entry name" value="Immunoglobulin"/>
    <property type="match status" value="4"/>
</dbReference>
<keyword evidence="3 11" id="KW-0812">Transmembrane</keyword>
<feature type="chain" id="PRO_5035233185" evidence="12">
    <location>
        <begin position="21"/>
        <end position="1634"/>
    </location>
</feature>
<dbReference type="InterPro" id="IPR003599">
    <property type="entry name" value="Ig_sub"/>
</dbReference>
<dbReference type="OrthoDB" id="114660at2759"/>
<dbReference type="PRINTS" id="PR00014">
    <property type="entry name" value="FNTYPEIII"/>
</dbReference>
<dbReference type="Pfam" id="PF00041">
    <property type="entry name" value="fn3"/>
    <property type="match status" value="6"/>
</dbReference>
<dbReference type="InterPro" id="IPR003598">
    <property type="entry name" value="Ig_sub2"/>
</dbReference>
<keyword evidence="4" id="KW-0677">Repeat</keyword>
<dbReference type="PANTHER" id="PTHR44170:SF54">
    <property type="entry name" value="FI24025P1"/>
    <property type="match status" value="1"/>
</dbReference>
<evidence type="ECO:0000259" key="13">
    <source>
        <dbReference type="PROSITE" id="PS50835"/>
    </source>
</evidence>
<dbReference type="GO" id="GO:0016020">
    <property type="term" value="C:membrane"/>
    <property type="evidence" value="ECO:0007669"/>
    <property type="project" value="UniProtKB-SubCell"/>
</dbReference>
<evidence type="ECO:0000256" key="12">
    <source>
        <dbReference type="SAM" id="SignalP"/>
    </source>
</evidence>
<feature type="domain" description="Ig-like" evidence="13">
    <location>
        <begin position="24"/>
        <end position="121"/>
    </location>
</feature>
<comment type="caution">
    <text evidence="15">The sequence shown here is derived from an EMBL/GenBank/DDBJ whole genome shotgun (WGS) entry which is preliminary data.</text>
</comment>
<dbReference type="InterPro" id="IPR013098">
    <property type="entry name" value="Ig_I-set"/>
</dbReference>
<keyword evidence="16" id="KW-1185">Reference proteome</keyword>
<feature type="compositionally biased region" description="Polar residues" evidence="10">
    <location>
        <begin position="1367"/>
        <end position="1388"/>
    </location>
</feature>
<keyword evidence="6 11" id="KW-0472">Membrane</keyword>
<keyword evidence="12" id="KW-0732">Signal</keyword>
<organism evidence="15 16">
    <name type="scientific">Cotesia congregata</name>
    <name type="common">Parasitoid wasp</name>
    <name type="synonym">Apanteles congregatus</name>
    <dbReference type="NCBI Taxonomy" id="51543"/>
    <lineage>
        <taxon>Eukaryota</taxon>
        <taxon>Metazoa</taxon>
        <taxon>Ecdysozoa</taxon>
        <taxon>Arthropoda</taxon>
        <taxon>Hexapoda</taxon>
        <taxon>Insecta</taxon>
        <taxon>Pterygota</taxon>
        <taxon>Neoptera</taxon>
        <taxon>Endopterygota</taxon>
        <taxon>Hymenoptera</taxon>
        <taxon>Apocrita</taxon>
        <taxon>Ichneumonoidea</taxon>
        <taxon>Braconidae</taxon>
        <taxon>Microgastrinae</taxon>
        <taxon>Cotesia</taxon>
    </lineage>
</organism>
<dbReference type="Proteomes" id="UP000786811">
    <property type="component" value="Unassembled WGS sequence"/>
</dbReference>
<evidence type="ECO:0000256" key="1">
    <source>
        <dbReference type="ARBA" id="ARBA00004479"/>
    </source>
</evidence>
<dbReference type="SMART" id="SM00060">
    <property type="entry name" value="FN3"/>
    <property type="match status" value="6"/>
</dbReference>
<dbReference type="Gene3D" id="2.60.40.10">
    <property type="entry name" value="Immunoglobulins"/>
    <property type="match status" value="10"/>
</dbReference>
<dbReference type="CDD" id="cd00063">
    <property type="entry name" value="FN3"/>
    <property type="match status" value="6"/>
</dbReference>
<evidence type="ECO:0000256" key="10">
    <source>
        <dbReference type="SAM" id="MobiDB-lite"/>
    </source>
</evidence>
<dbReference type="InterPro" id="IPR003961">
    <property type="entry name" value="FN3_dom"/>
</dbReference>
<feature type="domain" description="Ig-like" evidence="13">
    <location>
        <begin position="330"/>
        <end position="415"/>
    </location>
</feature>
<feature type="compositionally biased region" description="Polar residues" evidence="10">
    <location>
        <begin position="1444"/>
        <end position="1462"/>
    </location>
</feature>
<dbReference type="InterPro" id="IPR007110">
    <property type="entry name" value="Ig-like_dom"/>
</dbReference>
<evidence type="ECO:0000256" key="11">
    <source>
        <dbReference type="SAM" id="Phobius"/>
    </source>
</evidence>
<dbReference type="SMART" id="SM00409">
    <property type="entry name" value="IG"/>
    <property type="match status" value="4"/>
</dbReference>
<dbReference type="InterPro" id="IPR010560">
    <property type="entry name" value="Neogenin_C"/>
</dbReference>
<evidence type="ECO:0000313" key="15">
    <source>
        <dbReference type="EMBL" id="CAG5092755.1"/>
    </source>
</evidence>
<keyword evidence="5 11" id="KW-1133">Transmembrane helix</keyword>
<feature type="domain" description="Ig-like" evidence="13">
    <location>
        <begin position="127"/>
        <end position="219"/>
    </location>
</feature>
<dbReference type="GO" id="GO:0030154">
    <property type="term" value="P:cell differentiation"/>
    <property type="evidence" value="ECO:0007669"/>
    <property type="project" value="UniProtKB-ARBA"/>
</dbReference>
<feature type="compositionally biased region" description="Low complexity" evidence="10">
    <location>
        <begin position="1536"/>
        <end position="1577"/>
    </location>
</feature>
<dbReference type="InterPro" id="IPR036179">
    <property type="entry name" value="Ig-like_dom_sf"/>
</dbReference>
<keyword evidence="9" id="KW-0393">Immunoglobulin domain</keyword>
<feature type="compositionally biased region" description="Acidic residues" evidence="10">
    <location>
        <begin position="498"/>
        <end position="516"/>
    </location>
</feature>
<sequence length="1634" mass="179188">MDKFIGVCFIISGLVTSGLCAAGLDLIVEPEDVIVEPGGAARLDCQASSTVYDASAINIQWRTEDGQMVNFIGDSYRSQLANGSLYISSVYADNSESTGGYQCLVTVENVGAVVSKIATISLLSQLPAFKEEPRDIAVSLKQTAFFSCSLLTTKLLENRVKIQWLKDEHPLQLDESRMTIMPSSGALEIDDVRHEDVGSYRCNATAFNQYRLSNKAQLTLLQESPSLSTDLDQQSPPVFIAKPKAQIAVEGATIILECAANGRPKPSILWLKNGVAVDLATLDSRYRKIAASSLMITDIMEEDTGSYQCRAKNDVETLDAVAEVTVQVPPRFIKRPEDKVASENQDLEFECDIYGKPEPKVTWLKNGEKITLSEYWQLVNNNNLRINGLLPIDAGIFQCIGTNPAGSIQTFARLVIIHKPKKGHLAKSPSITLSPKSLPKKKLSHQRQLYNNTWQHPSTLLGHTLSAFTSSSPELSSNSYPGDDSADLFFDKISEADTEGDLDPDSDFDSDSDPDETLLPPPPSRHHHHHHHHYHHHQQKPESHFLDNTDNLDLLEGAGSNGPILLAPKNLSVVIVKTRFVTLRWQKPENADSDSSLTYHIYYKQDGSQRERVVITAQRQLEVVVRGLQPGVTYQFRVVAHNSQGIAGASSEVLTVTTHSEADVPSPPLNLEGHATSSQSIKVSWQEPKILNGRISKYVVTAMENTDDIGGSIGAGGFSEGERIRETTSTTCELVDLTPYTEYSIWVYAVNENGPGASTGEINLRTFSAQPSHPPHNVTLEAASSTSIIVRWEPPLEGQNGIITGYKIRYRRQDRRYHSNTITTEGNTRLHVISGLEKHGVYHVRICALNVNGTGPWTEWMAIETYENDLDESTVPSAPTNLRTKALSTSISVWWSPPKDDRIKVRGYIIGWGKGYPDVFNQELDGKQRYYSIESLDPMFEYVISLRATNEAGEGPPIYANVRTIEKTAVESTVTPLIPPVGLKAVVLSANTVVLYWTDTSLSGGQRISDNRYYVVRYAPYHPLTLSPRYKYFNASDLNCMIDDLKPNTQYEFTVKTVKGKRESPWSMIALNQTHEAAPTSSPRDLTVQSYEDRSTAVIVHWQPPKQPNGHIIGYIISYSTDNTKRERDWHVEGVLGNKTEYIIKGLKPSTTYYFKIQGRNIKGYGPFSSIVVFKTPLSNGMDYDDFYSQQQQDGRGLSQVLIYIIIGCAVILITGVAVVVIFVCCRRQNESPDRKKGYMKDVNQKTNIKPPDLWIHHDQMELKALEKSSINGETLTSTASGGIVNNTLPRSGNTDYNHTDTSGNTVINSGSLDKRTYVPSYMATNNLDDKCSTLTRQHSRSKSKFIPLTVVDSGGPLHSSITPGTAASTTIVSSGHGNSLSQPTIFNSSDGSRESSRSIYPRTVGAQYSLSRAHITLEPTPESNASADLSSMSSNYEQLHHNSITYGSTPYNNSTSSQQFTPGHYGGGNTSQSSVAANSSSIISGGNSSRGELGGGSGSGTESNANSGGGSGSIKRLQGHPLKSFSVPAPPPQSAPSTPAQQKHVTQVSQVTVRSSLSGSPYKKQQSGSSSAATSTNQLTKNRLASVSNACHTPEEIERLKPSYSTEELNQEMANLEGLMKDLNAITASEFKC</sequence>
<keyword evidence="8" id="KW-0325">Glycoprotein</keyword>
<reference evidence="15" key="1">
    <citation type="submission" date="2021-04" db="EMBL/GenBank/DDBJ databases">
        <authorList>
            <person name="Chebbi M.A.C M."/>
        </authorList>
    </citation>
    <scope>NUCLEOTIDE SEQUENCE</scope>
</reference>